<organism evidence="1 2">
    <name type="scientific">Cinchona calisaya</name>
    <dbReference type="NCBI Taxonomy" id="153742"/>
    <lineage>
        <taxon>Eukaryota</taxon>
        <taxon>Viridiplantae</taxon>
        <taxon>Streptophyta</taxon>
        <taxon>Embryophyta</taxon>
        <taxon>Tracheophyta</taxon>
        <taxon>Spermatophyta</taxon>
        <taxon>Magnoliopsida</taxon>
        <taxon>eudicotyledons</taxon>
        <taxon>Gunneridae</taxon>
        <taxon>Pentapetalae</taxon>
        <taxon>asterids</taxon>
        <taxon>lamiids</taxon>
        <taxon>Gentianales</taxon>
        <taxon>Rubiaceae</taxon>
        <taxon>Cinchonoideae</taxon>
        <taxon>Cinchoneae</taxon>
        <taxon>Cinchona</taxon>
    </lineage>
</organism>
<reference evidence="1 2" key="1">
    <citation type="submission" date="2024-11" db="EMBL/GenBank/DDBJ databases">
        <title>A near-complete genome assembly of Cinchona calisaya.</title>
        <authorList>
            <person name="Lian D.C."/>
            <person name="Zhao X.W."/>
            <person name="Wei L."/>
        </authorList>
    </citation>
    <scope>NUCLEOTIDE SEQUENCE [LARGE SCALE GENOMIC DNA]</scope>
    <source>
        <tissue evidence="1">Nenye</tissue>
    </source>
</reference>
<proteinExistence type="predicted"/>
<dbReference type="AlphaFoldDB" id="A0ABD2Y4V7"/>
<name>A0ABD2Y4V7_9GENT</name>
<keyword evidence="2" id="KW-1185">Reference proteome</keyword>
<dbReference type="EMBL" id="JBJUIK010000015">
    <property type="protein sequence ID" value="KAL3501746.1"/>
    <property type="molecule type" value="Genomic_DNA"/>
</dbReference>
<comment type="caution">
    <text evidence="1">The sequence shown here is derived from an EMBL/GenBank/DDBJ whole genome shotgun (WGS) entry which is preliminary data.</text>
</comment>
<evidence type="ECO:0000313" key="2">
    <source>
        <dbReference type="Proteomes" id="UP001630127"/>
    </source>
</evidence>
<dbReference type="Proteomes" id="UP001630127">
    <property type="component" value="Unassembled WGS sequence"/>
</dbReference>
<sequence length="89" mass="9941">MPNLSDYYSLSEFILSNYDIVLNGTQSASNGEKVMSRGCLGTSDPIGEVKFTNEHKKEDSKDDESWCNDKNFKSTLRGQYHAHATESTA</sequence>
<evidence type="ECO:0000313" key="1">
    <source>
        <dbReference type="EMBL" id="KAL3501746.1"/>
    </source>
</evidence>
<protein>
    <submittedName>
        <fullName evidence="1">Uncharacterized protein</fullName>
    </submittedName>
</protein>
<gene>
    <name evidence="1" type="ORF">ACH5RR_036195</name>
</gene>
<accession>A0ABD2Y4V7</accession>